<proteinExistence type="predicted"/>
<dbReference type="SMART" id="SM00387">
    <property type="entry name" value="HATPase_c"/>
    <property type="match status" value="1"/>
</dbReference>
<accession>B8GPN5</accession>
<dbReference type="Gene3D" id="3.30.565.10">
    <property type="entry name" value="Histidine kinase-like ATPase, C-terminal domain"/>
    <property type="match status" value="1"/>
</dbReference>
<organism evidence="12 13">
    <name type="scientific">Thioalkalivibrio sulfidiphilus (strain HL-EbGR7)</name>
    <dbReference type="NCBI Taxonomy" id="396588"/>
    <lineage>
        <taxon>Bacteria</taxon>
        <taxon>Pseudomonadati</taxon>
        <taxon>Pseudomonadota</taxon>
        <taxon>Gammaproteobacteria</taxon>
        <taxon>Chromatiales</taxon>
        <taxon>Ectothiorhodospiraceae</taxon>
        <taxon>Thioalkalivibrio</taxon>
    </lineage>
</organism>
<dbReference type="InterPro" id="IPR036097">
    <property type="entry name" value="HisK_dim/P_sf"/>
</dbReference>
<reference evidence="12 13" key="1">
    <citation type="journal article" date="2011" name="Stand. Genomic Sci.">
        <title>Complete genome sequence of 'Thioalkalivibrio sulfidophilus' HL-EbGr7.</title>
        <authorList>
            <person name="Muyzer G."/>
            <person name="Sorokin D.Y."/>
            <person name="Mavromatis K."/>
            <person name="Lapidus A."/>
            <person name="Clum A."/>
            <person name="Ivanova N."/>
            <person name="Pati A."/>
            <person name="d'Haeseleer P."/>
            <person name="Woyke T."/>
            <person name="Kyrpides N.C."/>
        </authorList>
    </citation>
    <scope>NUCLEOTIDE SEQUENCE [LARGE SCALE GENOMIC DNA]</scope>
    <source>
        <strain evidence="12 13">HL-EbGR7</strain>
    </source>
</reference>
<keyword evidence="4" id="KW-0597">Phosphoprotein</keyword>
<dbReference type="SMART" id="SM00304">
    <property type="entry name" value="HAMP"/>
    <property type="match status" value="1"/>
</dbReference>
<evidence type="ECO:0000256" key="3">
    <source>
        <dbReference type="ARBA" id="ARBA00012438"/>
    </source>
</evidence>
<feature type="domain" description="Histidine kinase" evidence="10">
    <location>
        <begin position="258"/>
        <end position="474"/>
    </location>
</feature>
<evidence type="ECO:0000256" key="7">
    <source>
        <dbReference type="SAM" id="Coils"/>
    </source>
</evidence>
<dbReference type="Gene3D" id="1.10.287.130">
    <property type="match status" value="1"/>
</dbReference>
<dbReference type="Gene3D" id="6.10.340.10">
    <property type="match status" value="1"/>
</dbReference>
<dbReference type="PANTHER" id="PTHR42878">
    <property type="entry name" value="TWO-COMPONENT HISTIDINE KINASE"/>
    <property type="match status" value="1"/>
</dbReference>
<dbReference type="Proteomes" id="UP000002383">
    <property type="component" value="Chromosome"/>
</dbReference>
<keyword evidence="9" id="KW-0812">Transmembrane</keyword>
<feature type="region of interest" description="Disordered" evidence="8">
    <location>
        <begin position="477"/>
        <end position="496"/>
    </location>
</feature>
<evidence type="ECO:0000256" key="4">
    <source>
        <dbReference type="ARBA" id="ARBA00022553"/>
    </source>
</evidence>
<feature type="transmembrane region" description="Helical" evidence="9">
    <location>
        <begin position="151"/>
        <end position="175"/>
    </location>
</feature>
<dbReference type="PROSITE" id="PS50109">
    <property type="entry name" value="HIS_KIN"/>
    <property type="match status" value="1"/>
</dbReference>
<dbReference type="GO" id="GO:0007234">
    <property type="term" value="P:osmosensory signaling via phosphorelay pathway"/>
    <property type="evidence" value="ECO:0007669"/>
    <property type="project" value="TreeGrafter"/>
</dbReference>
<dbReference type="GO" id="GO:0005886">
    <property type="term" value="C:plasma membrane"/>
    <property type="evidence" value="ECO:0007669"/>
    <property type="project" value="UniProtKB-ARBA"/>
</dbReference>
<dbReference type="SUPFAM" id="SSF158472">
    <property type="entry name" value="HAMP domain-like"/>
    <property type="match status" value="1"/>
</dbReference>
<dbReference type="STRING" id="396588.Tgr7_1116"/>
<comment type="subcellular location">
    <subcellularLocation>
        <location evidence="2">Membrane</location>
    </subcellularLocation>
</comment>
<dbReference type="InterPro" id="IPR036890">
    <property type="entry name" value="HATPase_C_sf"/>
</dbReference>
<evidence type="ECO:0000256" key="8">
    <source>
        <dbReference type="SAM" id="MobiDB-lite"/>
    </source>
</evidence>
<evidence type="ECO:0000313" key="12">
    <source>
        <dbReference type="EMBL" id="ACL72202.1"/>
    </source>
</evidence>
<evidence type="ECO:0000259" key="11">
    <source>
        <dbReference type="PROSITE" id="PS50885"/>
    </source>
</evidence>
<dbReference type="GO" id="GO:0030295">
    <property type="term" value="F:protein kinase activator activity"/>
    <property type="evidence" value="ECO:0007669"/>
    <property type="project" value="TreeGrafter"/>
</dbReference>
<dbReference type="InterPro" id="IPR004358">
    <property type="entry name" value="Sig_transdc_His_kin-like_C"/>
</dbReference>
<keyword evidence="9" id="KW-0472">Membrane</keyword>
<dbReference type="InterPro" id="IPR003661">
    <property type="entry name" value="HisK_dim/P_dom"/>
</dbReference>
<dbReference type="EMBL" id="CP001339">
    <property type="protein sequence ID" value="ACL72202.1"/>
    <property type="molecule type" value="Genomic_DNA"/>
</dbReference>
<dbReference type="Pfam" id="PF00672">
    <property type="entry name" value="HAMP"/>
    <property type="match status" value="1"/>
</dbReference>
<dbReference type="FunFam" id="1.10.287.130:FF:000070">
    <property type="entry name" value="Histidine kinase sensor protein"/>
    <property type="match status" value="1"/>
</dbReference>
<evidence type="ECO:0000259" key="10">
    <source>
        <dbReference type="PROSITE" id="PS50109"/>
    </source>
</evidence>
<evidence type="ECO:0000313" key="13">
    <source>
        <dbReference type="Proteomes" id="UP000002383"/>
    </source>
</evidence>
<keyword evidence="7" id="KW-0175">Coiled coil</keyword>
<evidence type="ECO:0000256" key="6">
    <source>
        <dbReference type="ARBA" id="ARBA00022777"/>
    </source>
</evidence>
<dbReference type="InterPro" id="IPR050351">
    <property type="entry name" value="BphY/WalK/GraS-like"/>
</dbReference>
<evidence type="ECO:0000256" key="5">
    <source>
        <dbReference type="ARBA" id="ARBA00022679"/>
    </source>
</evidence>
<dbReference type="InterPro" id="IPR005467">
    <property type="entry name" value="His_kinase_dom"/>
</dbReference>
<dbReference type="HOGENOM" id="CLU_000445_114_71_6"/>
<protein>
    <recommendedName>
        <fullName evidence="3">histidine kinase</fullName>
        <ecNumber evidence="3">2.7.13.3</ecNumber>
    </recommendedName>
</protein>
<dbReference type="FunFam" id="3.30.565.10:FF:000006">
    <property type="entry name" value="Sensor histidine kinase WalK"/>
    <property type="match status" value="1"/>
</dbReference>
<feature type="compositionally biased region" description="Basic and acidic residues" evidence="8">
    <location>
        <begin position="484"/>
        <end position="496"/>
    </location>
</feature>
<feature type="coiled-coil region" evidence="7">
    <location>
        <begin position="217"/>
        <end position="251"/>
    </location>
</feature>
<keyword evidence="13" id="KW-1185">Reference proteome</keyword>
<dbReference type="PROSITE" id="PS50885">
    <property type="entry name" value="HAMP"/>
    <property type="match status" value="1"/>
</dbReference>
<dbReference type="EC" id="2.7.13.3" evidence="3"/>
<dbReference type="GO" id="GO:0000155">
    <property type="term" value="F:phosphorelay sensor kinase activity"/>
    <property type="evidence" value="ECO:0007669"/>
    <property type="project" value="InterPro"/>
</dbReference>
<dbReference type="eggNOG" id="COG4251">
    <property type="taxonomic scope" value="Bacteria"/>
</dbReference>
<name>B8GPN5_THISH</name>
<keyword evidence="5" id="KW-0808">Transferase</keyword>
<feature type="domain" description="HAMP" evidence="11">
    <location>
        <begin position="173"/>
        <end position="225"/>
    </location>
</feature>
<evidence type="ECO:0000256" key="1">
    <source>
        <dbReference type="ARBA" id="ARBA00000085"/>
    </source>
</evidence>
<dbReference type="SUPFAM" id="SSF55874">
    <property type="entry name" value="ATPase domain of HSP90 chaperone/DNA topoisomerase II/histidine kinase"/>
    <property type="match status" value="1"/>
</dbReference>
<keyword evidence="6 12" id="KW-0418">Kinase</keyword>
<dbReference type="OrthoDB" id="6017161at2"/>
<sequence>MVALHSLRYRIAATIFLLEVIMMTTVLWIVLGMLSNSAREQVEELEEVASGMLAQLSRPALLTEEYSQLQPYMERMRSDPHLLRILLLDSSRRVVAGTDLQYVGQSAPDYLPGIDSYWRVYEIHNAAEHLGTLAIQFSSLRIIKAERQARTIGILIAATGMVVIAFFGLFFGYLLTLRLNRLTQAAMSMAQGDLGVRTGLKGKDEVSGLGQAFDVMADRVQTERNALQRANAHLEERVAQRTAALEAANRELESFAYSVSHDLRAPLRGIDGFSQAVLEDYSDRLDATGKDYLNRVRKASQRMGQLIDDLLRLSKVNQAPLELQEVDLGQLAEEIIQQLRETDPQRSVRIAIEPDMRVQGDPGLMRAVMQNLLGNAWKFTARTADARIDFCREPGDSAHEPVFCVSDNGTGFNMAHAGKLFSPFQRLHHRDEFEGSGIGLATVQRIIHRHGGRIWAQGSPGAGARFCFSLPATHRTDLPGGTTHEPHNRTDESPSC</sequence>
<dbReference type="CDD" id="cd00082">
    <property type="entry name" value="HisKA"/>
    <property type="match status" value="1"/>
</dbReference>
<dbReference type="Pfam" id="PF00512">
    <property type="entry name" value="HisKA"/>
    <property type="match status" value="1"/>
</dbReference>
<dbReference type="SMART" id="SM00388">
    <property type="entry name" value="HisKA"/>
    <property type="match status" value="1"/>
</dbReference>
<comment type="catalytic activity">
    <reaction evidence="1">
        <text>ATP + protein L-histidine = ADP + protein N-phospho-L-histidine.</text>
        <dbReference type="EC" id="2.7.13.3"/>
    </reaction>
</comment>
<dbReference type="GO" id="GO:0000156">
    <property type="term" value="F:phosphorelay response regulator activity"/>
    <property type="evidence" value="ECO:0007669"/>
    <property type="project" value="TreeGrafter"/>
</dbReference>
<keyword evidence="9" id="KW-1133">Transmembrane helix</keyword>
<dbReference type="RefSeq" id="WP_012637686.1">
    <property type="nucleotide sequence ID" value="NC_011901.1"/>
</dbReference>
<gene>
    <name evidence="12" type="ordered locus">Tgr7_1116</name>
</gene>
<dbReference type="InterPro" id="IPR003660">
    <property type="entry name" value="HAMP_dom"/>
</dbReference>
<evidence type="ECO:0000256" key="9">
    <source>
        <dbReference type="SAM" id="Phobius"/>
    </source>
</evidence>
<dbReference type="CDD" id="cd06225">
    <property type="entry name" value="HAMP"/>
    <property type="match status" value="1"/>
</dbReference>
<evidence type="ECO:0000256" key="2">
    <source>
        <dbReference type="ARBA" id="ARBA00004370"/>
    </source>
</evidence>
<dbReference type="SUPFAM" id="SSF47384">
    <property type="entry name" value="Homodimeric domain of signal transducing histidine kinase"/>
    <property type="match status" value="1"/>
</dbReference>
<dbReference type="PRINTS" id="PR00344">
    <property type="entry name" value="BCTRLSENSOR"/>
</dbReference>
<dbReference type="InterPro" id="IPR003594">
    <property type="entry name" value="HATPase_dom"/>
</dbReference>
<dbReference type="PANTHER" id="PTHR42878:SF15">
    <property type="entry name" value="BACTERIOPHYTOCHROME"/>
    <property type="match status" value="1"/>
</dbReference>
<dbReference type="Pfam" id="PF02518">
    <property type="entry name" value="HATPase_c"/>
    <property type="match status" value="1"/>
</dbReference>
<feature type="transmembrane region" description="Helical" evidence="9">
    <location>
        <begin position="12"/>
        <end position="31"/>
    </location>
</feature>
<dbReference type="AlphaFoldDB" id="B8GPN5"/>
<dbReference type="KEGG" id="tgr:Tgr7_1116"/>